<keyword evidence="6" id="KW-1185">Reference proteome</keyword>
<sequence>MNVSPARLKSAGPDRLGRYYTQDRIGSFLVEQMTGPEPAAVLDLGAGGGSLSLAAMTRWSGAELITVDIDSFSRAKLRERFRDAVVRHSHIRADALRIDLPKLVSSSINSIDAAVCNPPFIIPKWRTEFGHIIEEAGFSSSISTLPDVDAALLFLAQNIRLMSKGGALGIVLPDSLVSSVKYRPFRRDLLARFYVEKAVRLPRNSFAKTDAQAHILVIRKNACSASAVVLQELNEGFEGRELMVSVEQAEDRLDFRYHAQRVAFSSIYRARTRRLSDITQVLTRGCFTSAEVKNSNYPVLHTTDIPEELCGCWCDISSFGKSQPASGSRFAIAEPGDVLVARVGRNLERKVIGVAKGYARLSDCVYKIRVAEAHRELLLKRLGSESGRVWLASQAYGVSAKQLTKSSLLAFPF</sequence>
<dbReference type="Pfam" id="PF02384">
    <property type="entry name" value="N6_Mtase"/>
    <property type="match status" value="1"/>
</dbReference>
<dbReference type="InterPro" id="IPR044946">
    <property type="entry name" value="Restrct_endonuc_typeI_TRD_sf"/>
</dbReference>
<proteinExistence type="inferred from homology"/>
<protein>
    <recommendedName>
        <fullName evidence="4">DNA methylase adenine-specific domain-containing protein</fullName>
    </recommendedName>
</protein>
<dbReference type="InterPro" id="IPR029063">
    <property type="entry name" value="SAM-dependent_MTases_sf"/>
</dbReference>
<evidence type="ECO:0000256" key="3">
    <source>
        <dbReference type="ARBA" id="ARBA00023125"/>
    </source>
</evidence>
<evidence type="ECO:0000259" key="4">
    <source>
        <dbReference type="Pfam" id="PF02384"/>
    </source>
</evidence>
<dbReference type="Gene3D" id="3.90.220.20">
    <property type="entry name" value="DNA methylase specificity domains"/>
    <property type="match status" value="1"/>
</dbReference>
<dbReference type="GO" id="GO:0003677">
    <property type="term" value="F:DNA binding"/>
    <property type="evidence" value="ECO:0007669"/>
    <property type="project" value="UniProtKB-KW"/>
</dbReference>
<dbReference type="RefSeq" id="WP_168709705.1">
    <property type="nucleotide sequence ID" value="NZ_MWIO01000083.1"/>
</dbReference>
<evidence type="ECO:0000313" key="6">
    <source>
        <dbReference type="Proteomes" id="UP000306317"/>
    </source>
</evidence>
<dbReference type="AlphaFoldDB" id="A0A4S3K7F4"/>
<dbReference type="Gene3D" id="3.40.50.150">
    <property type="entry name" value="Vaccinia Virus protein VP39"/>
    <property type="match status" value="1"/>
</dbReference>
<dbReference type="Proteomes" id="UP000306317">
    <property type="component" value="Unassembled WGS sequence"/>
</dbReference>
<dbReference type="InterPro" id="IPR003356">
    <property type="entry name" value="DNA_methylase_A-5"/>
</dbReference>
<feature type="domain" description="DNA methylase adenine-specific" evidence="4">
    <location>
        <begin position="15"/>
        <end position="236"/>
    </location>
</feature>
<dbReference type="SUPFAM" id="SSF53335">
    <property type="entry name" value="S-adenosyl-L-methionine-dependent methyltransferases"/>
    <property type="match status" value="1"/>
</dbReference>
<organism evidence="5 6">
    <name type="scientific">Rhodanobacter lindaniclasticus</name>
    <dbReference type="NCBI Taxonomy" id="75310"/>
    <lineage>
        <taxon>Bacteria</taxon>
        <taxon>Pseudomonadati</taxon>
        <taxon>Pseudomonadota</taxon>
        <taxon>Gammaproteobacteria</taxon>
        <taxon>Lysobacterales</taxon>
        <taxon>Rhodanobacteraceae</taxon>
        <taxon>Rhodanobacter</taxon>
    </lineage>
</organism>
<evidence type="ECO:0000313" key="5">
    <source>
        <dbReference type="EMBL" id="THD04143.1"/>
    </source>
</evidence>
<dbReference type="GO" id="GO:0009307">
    <property type="term" value="P:DNA restriction-modification system"/>
    <property type="evidence" value="ECO:0007669"/>
    <property type="project" value="UniProtKB-KW"/>
</dbReference>
<dbReference type="PRINTS" id="PR00507">
    <property type="entry name" value="N12N6MTFRASE"/>
</dbReference>
<evidence type="ECO:0000256" key="1">
    <source>
        <dbReference type="ARBA" id="ARBA00006594"/>
    </source>
</evidence>
<dbReference type="PANTHER" id="PTHR42998">
    <property type="entry name" value="TYPE I RESTRICTION ENZYME HINDVIIP M PROTEIN-RELATED"/>
    <property type="match status" value="1"/>
</dbReference>
<dbReference type="PANTHER" id="PTHR42998:SF1">
    <property type="entry name" value="TYPE I RESTRICTION ENZYME HINDI METHYLASE SUBUNIT"/>
    <property type="match status" value="1"/>
</dbReference>
<name>A0A4S3K7F4_9GAMM</name>
<reference evidence="5 6" key="1">
    <citation type="submission" date="2017-02" db="EMBL/GenBank/DDBJ databases">
        <title>Whole genome sequencing of Rhodanobacter lindaniclasticus DSM 17932.</title>
        <authorList>
            <person name="Kumar S."/>
            <person name="Patil P."/>
            <person name="Patil P.B."/>
        </authorList>
    </citation>
    <scope>NUCLEOTIDE SEQUENCE [LARGE SCALE GENOMIC DNA]</scope>
    <source>
        <strain evidence="5 6">DSM 17932</strain>
    </source>
</reference>
<keyword evidence="2" id="KW-0680">Restriction system</keyword>
<dbReference type="GO" id="GO:0008170">
    <property type="term" value="F:N-methyltransferase activity"/>
    <property type="evidence" value="ECO:0007669"/>
    <property type="project" value="InterPro"/>
</dbReference>
<dbReference type="InterPro" id="IPR052916">
    <property type="entry name" value="Type-I_RE_MTase_Subunit"/>
</dbReference>
<keyword evidence="3" id="KW-0238">DNA-binding</keyword>
<evidence type="ECO:0000256" key="2">
    <source>
        <dbReference type="ARBA" id="ARBA00022747"/>
    </source>
</evidence>
<dbReference type="EMBL" id="MWIO01000083">
    <property type="protein sequence ID" value="THD04143.1"/>
    <property type="molecule type" value="Genomic_DNA"/>
</dbReference>
<accession>A0A4S3K7F4</accession>
<gene>
    <name evidence="5" type="ORF">B1991_17825</name>
</gene>
<comment type="caution">
    <text evidence="5">The sequence shown here is derived from an EMBL/GenBank/DDBJ whole genome shotgun (WGS) entry which is preliminary data.</text>
</comment>
<comment type="similarity">
    <text evidence="1">Belongs to the N(4)/N(6)-methyltransferase family.</text>
</comment>
<dbReference type="CDD" id="cd02440">
    <property type="entry name" value="AdoMet_MTases"/>
    <property type="match status" value="1"/>
</dbReference>